<evidence type="ECO:0000313" key="4">
    <source>
        <dbReference type="EMBL" id="PPE75406.1"/>
    </source>
</evidence>
<dbReference type="Proteomes" id="UP000238220">
    <property type="component" value="Unassembled WGS sequence"/>
</dbReference>
<dbReference type="InterPro" id="IPR004606">
    <property type="entry name" value="Mop_domain"/>
</dbReference>
<dbReference type="Pfam" id="PF03459">
    <property type="entry name" value="TOBE"/>
    <property type="match status" value="1"/>
</dbReference>
<dbReference type="NCBIfam" id="TIGR00638">
    <property type="entry name" value="Mop"/>
    <property type="match status" value="1"/>
</dbReference>
<gene>
    <name evidence="4" type="ORF">C3942_00465</name>
</gene>
<accession>A0A2S5TK77</accession>
<dbReference type="EMBL" id="PSNW01000001">
    <property type="protein sequence ID" value="PPE75406.1"/>
    <property type="molecule type" value="Genomic_DNA"/>
</dbReference>
<evidence type="ECO:0000313" key="5">
    <source>
        <dbReference type="Proteomes" id="UP000238220"/>
    </source>
</evidence>
<keyword evidence="5" id="KW-1185">Reference proteome</keyword>
<keyword evidence="1 2" id="KW-0500">Molybdenum</keyword>
<reference evidence="4 5" key="1">
    <citation type="submission" date="2018-02" db="EMBL/GenBank/DDBJ databases">
        <title>Genome sequencing of Solimonas sp. HR-BB.</title>
        <authorList>
            <person name="Lee Y."/>
            <person name="Jeon C.O."/>
        </authorList>
    </citation>
    <scope>NUCLEOTIDE SEQUENCE [LARGE SCALE GENOMIC DNA]</scope>
    <source>
        <strain evidence="4 5">HR-BB</strain>
    </source>
</reference>
<dbReference type="InterPro" id="IPR008995">
    <property type="entry name" value="Mo/tungstate-bd_C_term_dom"/>
</dbReference>
<feature type="domain" description="Mop" evidence="3">
    <location>
        <begin position="6"/>
        <end position="71"/>
    </location>
</feature>
<dbReference type="AlphaFoldDB" id="A0A2S5TK77"/>
<dbReference type="RefSeq" id="WP_104228372.1">
    <property type="nucleotide sequence ID" value="NZ_PSNW01000001.1"/>
</dbReference>
<dbReference type="PROSITE" id="PS51866">
    <property type="entry name" value="MOP"/>
    <property type="match status" value="1"/>
</dbReference>
<dbReference type="OrthoDB" id="9800709at2"/>
<evidence type="ECO:0000256" key="2">
    <source>
        <dbReference type="PROSITE-ProRule" id="PRU01213"/>
    </source>
</evidence>
<evidence type="ECO:0000256" key="1">
    <source>
        <dbReference type="ARBA" id="ARBA00022505"/>
    </source>
</evidence>
<organism evidence="4 5">
    <name type="scientific">Solimonas fluminis</name>
    <dbReference type="NCBI Taxonomy" id="2086571"/>
    <lineage>
        <taxon>Bacteria</taxon>
        <taxon>Pseudomonadati</taxon>
        <taxon>Pseudomonadota</taxon>
        <taxon>Gammaproteobacteria</taxon>
        <taxon>Nevskiales</taxon>
        <taxon>Nevskiaceae</taxon>
        <taxon>Solimonas</taxon>
    </lineage>
</organism>
<dbReference type="InterPro" id="IPR005116">
    <property type="entry name" value="Transp-assoc_OB_typ1"/>
</dbReference>
<dbReference type="Gene3D" id="2.40.50.100">
    <property type="match status" value="1"/>
</dbReference>
<protein>
    <submittedName>
        <fullName evidence="4">Transporter</fullName>
    </submittedName>
</protein>
<proteinExistence type="predicted"/>
<sequence>MSTIAAVNTRNQFRGKVVGVKRSPVVSEVEIETGAGIVSAIVTSSSLEVLDLKLGDPVIALFKATEVLIAAVSND</sequence>
<dbReference type="GO" id="GO:0015689">
    <property type="term" value="P:molybdate ion transport"/>
    <property type="evidence" value="ECO:0007669"/>
    <property type="project" value="InterPro"/>
</dbReference>
<dbReference type="SUPFAM" id="SSF50331">
    <property type="entry name" value="MOP-like"/>
    <property type="match status" value="1"/>
</dbReference>
<evidence type="ECO:0000259" key="3">
    <source>
        <dbReference type="PROSITE" id="PS51866"/>
    </source>
</evidence>
<comment type="caution">
    <text evidence="4">The sequence shown here is derived from an EMBL/GenBank/DDBJ whole genome shotgun (WGS) entry which is preliminary data.</text>
</comment>
<name>A0A2S5TK77_9GAMM</name>